<dbReference type="SUPFAM" id="SSF51998">
    <property type="entry name" value="PFL-like glycyl radical enzymes"/>
    <property type="match status" value="1"/>
</dbReference>
<organism evidence="1 2">
    <name type="scientific">Ferrimonas balearica (strain DSM 9799 / CCM 4581 / KCTC 23876 / PAT)</name>
    <dbReference type="NCBI Taxonomy" id="550540"/>
    <lineage>
        <taxon>Bacteria</taxon>
        <taxon>Pseudomonadati</taxon>
        <taxon>Pseudomonadota</taxon>
        <taxon>Gammaproteobacteria</taxon>
        <taxon>Alteromonadales</taxon>
        <taxon>Ferrimonadaceae</taxon>
        <taxon>Ferrimonas</taxon>
    </lineage>
</organism>
<dbReference type="InterPro" id="IPR016905">
    <property type="entry name" value="Glycyl_radical_YjjI-like"/>
</dbReference>
<dbReference type="OrthoDB" id="6189458at2"/>
<dbReference type="STRING" id="550540.Fbal_2035"/>
<dbReference type="AlphaFoldDB" id="E1SUA5"/>
<name>E1SUA5_FERBD</name>
<dbReference type="KEGG" id="fbl:Fbal_2035"/>
<reference evidence="1 2" key="1">
    <citation type="journal article" date="2010" name="Stand. Genomic Sci.">
        <title>Complete genome sequence of Ferrimonas balearica type strain (PAT).</title>
        <authorList>
            <person name="Nolan M."/>
            <person name="Sikorski J."/>
            <person name="Davenport K."/>
            <person name="Lucas S."/>
            <person name="Glavina Del Rio T."/>
            <person name="Tice H."/>
            <person name="Cheng J."/>
            <person name="Goodwin L."/>
            <person name="Pitluck S."/>
            <person name="Liolios K."/>
            <person name="Ivanova N."/>
            <person name="Mavromatis K."/>
            <person name="Ovchinnikova G."/>
            <person name="Pati A."/>
            <person name="Chen A."/>
            <person name="Palaniappan K."/>
            <person name="Land M."/>
            <person name="Hauser L."/>
            <person name="Chang Y."/>
            <person name="Jeffries C."/>
            <person name="Tapia R."/>
            <person name="Brettin T."/>
            <person name="Detter J."/>
            <person name="Han C."/>
            <person name="Yasawong M."/>
            <person name="Rohde M."/>
            <person name="Tindall B."/>
            <person name="Goker M."/>
            <person name="Woyke T."/>
            <person name="Bristow J."/>
            <person name="Eisen J."/>
            <person name="Markowitz V."/>
            <person name="Hugenholtz P."/>
            <person name="Kyrpides N."/>
            <person name="Klenk H."/>
            <person name="Lapidus A."/>
        </authorList>
    </citation>
    <scope>NUCLEOTIDE SEQUENCE [LARGE SCALE GENOMIC DNA]</scope>
    <source>
        <strain evidence="2">DSM 9799 / CCM 4581 / KCTC 23876 / PAT</strain>
    </source>
</reference>
<dbReference type="Gene3D" id="3.20.70.20">
    <property type="match status" value="1"/>
</dbReference>
<gene>
    <name evidence="1" type="ordered locus">Fbal_2035</name>
</gene>
<sequence>MSAYQTLLDDAARLVRQTNLTPAQKQLALYQRLEAALPGCAYDDEVAEAVSSGLLHEMFEPAAPFKPRYTLPDYAVTLNQGSAFLELEPAEDFDDALHLLTILYQHVPSVTTYPVFLGHLDTLLEPYAAELSDEQLYRKLRRFWQMIDRIVPDSFAHVNLGPQDSRVGRSLLRIDAELAQAVPNLTFRYQQGITPDDLLEQLTDNIIRCNKPHIANHERIARDFEGDYANVSCFNSLPLGGGAHTLLRLNLRVSFGLCDGTVEDYLANALPRCVDLMTRGLAHRINALVEDTQFYRHHFLCQEGLLDPAKFTAMFGIYGTAELVNQLMAAQGKTGRYGLDEEANVLAERIIAAYAEAVEAIRLPHCLDNKVMLHAQSGISCDTEETAGTRIPIGEEPDPASYIRATARMHTYFQAGVSDILGFDPTIRRNPDALTRLIKGGFRLGMRVFTANLSDSDLVRVTGFLVKKSDIEKYRQQAERHTSTALGLEAVDVGQILSRQARTLNHEQNPTNLW</sequence>
<evidence type="ECO:0000313" key="2">
    <source>
        <dbReference type="Proteomes" id="UP000006683"/>
    </source>
</evidence>
<dbReference type="PIRSF" id="PIRSF028991">
    <property type="entry name" value="Glycl_rad_HI0521_prd"/>
    <property type="match status" value="1"/>
</dbReference>
<dbReference type="Pfam" id="PF11230">
    <property type="entry name" value="YjjI-like"/>
    <property type="match status" value="1"/>
</dbReference>
<dbReference type="Proteomes" id="UP000006683">
    <property type="component" value="Chromosome"/>
</dbReference>
<dbReference type="HOGENOM" id="CLU_046504_1_0_6"/>
<dbReference type="EMBL" id="CP002209">
    <property type="protein sequence ID" value="ADN76238.1"/>
    <property type="molecule type" value="Genomic_DNA"/>
</dbReference>
<dbReference type="RefSeq" id="WP_013345544.1">
    <property type="nucleotide sequence ID" value="NC_014541.1"/>
</dbReference>
<dbReference type="GeneID" id="67182244"/>
<protein>
    <recommendedName>
        <fullName evidence="3">YjjI family glycine radical enzyme</fullName>
    </recommendedName>
</protein>
<proteinExistence type="predicted"/>
<dbReference type="NCBIfam" id="TIGR04040">
    <property type="entry name" value="glycyl_YjjI"/>
    <property type="match status" value="1"/>
</dbReference>
<accession>E1SUA5</accession>
<keyword evidence="2" id="KW-1185">Reference proteome</keyword>
<dbReference type="eggNOG" id="COG1328">
    <property type="taxonomic scope" value="Bacteria"/>
</dbReference>
<evidence type="ECO:0008006" key="3">
    <source>
        <dbReference type="Google" id="ProtNLM"/>
    </source>
</evidence>
<evidence type="ECO:0000313" key="1">
    <source>
        <dbReference type="EMBL" id="ADN76238.1"/>
    </source>
</evidence>